<comment type="caution">
    <text evidence="2">The sequence shown here is derived from an EMBL/GenBank/DDBJ whole genome shotgun (WGS) entry which is preliminary data.</text>
</comment>
<protein>
    <recommendedName>
        <fullName evidence="4">Sulfotransferase family protein</fullName>
    </recommendedName>
</protein>
<dbReference type="Gene3D" id="3.40.50.300">
    <property type="entry name" value="P-loop containing nucleotide triphosphate hydrolases"/>
    <property type="match status" value="1"/>
</dbReference>
<name>A0ABT8EVN9_9ACTN</name>
<accession>A0ABT8EVN9</accession>
<sequence length="372" mass="39299">MRVVLHVGLPKTGTTYLQSLLATHRDALRAGGVLHPFLRPGAMFHAAVELRGSAAKFGLAEAEVAGTWAALCARAREHDGPVLLGHEVLAGATPDQVAAALAPLEGVEVDVVVTARDLGRQATAHWQEEVKLGDTRSFADLEAGELRADTGRDLGPDAGGSRPHFWHAQDWSWALERWSTAVPADRVHLVVCPGPGREPAELWRRFAAAARIDPGLVDAAAVPPANPSLGRAEVALLRAVNAGLADRLDRSTYLRVVKKEYAEGELAARGSGGSPGSSSGSGAGSGDRPRAPHRLHGLLDGVTDRWLAELAATDHPVHGDLAELRPVLGGPDDPDPDAPAPPGEDPVRIADDLVARARGPRRRGLLRRMVRG</sequence>
<feature type="compositionally biased region" description="Gly residues" evidence="1">
    <location>
        <begin position="270"/>
        <end position="285"/>
    </location>
</feature>
<dbReference type="EMBL" id="JAUHJR010000005">
    <property type="protein sequence ID" value="MDN4162240.1"/>
    <property type="molecule type" value="Genomic_DNA"/>
</dbReference>
<dbReference type="InterPro" id="IPR027417">
    <property type="entry name" value="P-loop_NTPase"/>
</dbReference>
<evidence type="ECO:0000313" key="3">
    <source>
        <dbReference type="Proteomes" id="UP001168537"/>
    </source>
</evidence>
<proteinExistence type="predicted"/>
<organism evidence="2 3">
    <name type="scientific">Nocardioides abyssi</name>
    <dbReference type="NCBI Taxonomy" id="3058370"/>
    <lineage>
        <taxon>Bacteria</taxon>
        <taxon>Bacillati</taxon>
        <taxon>Actinomycetota</taxon>
        <taxon>Actinomycetes</taxon>
        <taxon>Propionibacteriales</taxon>
        <taxon>Nocardioidaceae</taxon>
        <taxon>Nocardioides</taxon>
    </lineage>
</organism>
<evidence type="ECO:0008006" key="4">
    <source>
        <dbReference type="Google" id="ProtNLM"/>
    </source>
</evidence>
<dbReference type="SUPFAM" id="SSF52540">
    <property type="entry name" value="P-loop containing nucleoside triphosphate hydrolases"/>
    <property type="match status" value="1"/>
</dbReference>
<keyword evidence="3" id="KW-1185">Reference proteome</keyword>
<feature type="compositionally biased region" description="Basic and acidic residues" evidence="1">
    <location>
        <begin position="345"/>
        <end position="355"/>
    </location>
</feature>
<reference evidence="2" key="1">
    <citation type="submission" date="2023-06" db="EMBL/GenBank/DDBJ databases">
        <title>Draft genome sequence of Nocardioides sp. SOB72.</title>
        <authorList>
            <person name="Zhang G."/>
        </authorList>
    </citation>
    <scope>NUCLEOTIDE SEQUENCE</scope>
    <source>
        <strain evidence="2">SOB72</strain>
    </source>
</reference>
<gene>
    <name evidence="2" type="ORF">QWY29_12820</name>
</gene>
<dbReference type="RefSeq" id="WP_300961409.1">
    <property type="nucleotide sequence ID" value="NZ_JAUHJR010000005.1"/>
</dbReference>
<evidence type="ECO:0000313" key="2">
    <source>
        <dbReference type="EMBL" id="MDN4162240.1"/>
    </source>
</evidence>
<feature type="region of interest" description="Disordered" evidence="1">
    <location>
        <begin position="266"/>
        <end position="295"/>
    </location>
</feature>
<evidence type="ECO:0000256" key="1">
    <source>
        <dbReference type="SAM" id="MobiDB-lite"/>
    </source>
</evidence>
<feature type="region of interest" description="Disordered" evidence="1">
    <location>
        <begin position="322"/>
        <end position="356"/>
    </location>
</feature>
<dbReference type="Proteomes" id="UP001168537">
    <property type="component" value="Unassembled WGS sequence"/>
</dbReference>